<keyword evidence="2" id="KW-0472">Membrane</keyword>
<evidence type="ECO:0000256" key="2">
    <source>
        <dbReference type="SAM" id="Phobius"/>
    </source>
</evidence>
<gene>
    <name evidence="4" type="ORF">SI8410_17021129</name>
</gene>
<name>A0A7I8LK47_SPIIN</name>
<evidence type="ECO:0000313" key="5">
    <source>
        <dbReference type="Proteomes" id="UP000663760"/>
    </source>
</evidence>
<proteinExistence type="predicted"/>
<dbReference type="Pfam" id="PF01569">
    <property type="entry name" value="PAP2"/>
    <property type="match status" value="1"/>
</dbReference>
<evidence type="ECO:0000313" key="4">
    <source>
        <dbReference type="EMBL" id="CAA7410451.1"/>
    </source>
</evidence>
<organism evidence="4 5">
    <name type="scientific">Spirodela intermedia</name>
    <name type="common">Intermediate duckweed</name>
    <dbReference type="NCBI Taxonomy" id="51605"/>
    <lineage>
        <taxon>Eukaryota</taxon>
        <taxon>Viridiplantae</taxon>
        <taxon>Streptophyta</taxon>
        <taxon>Embryophyta</taxon>
        <taxon>Tracheophyta</taxon>
        <taxon>Spermatophyta</taxon>
        <taxon>Magnoliopsida</taxon>
        <taxon>Liliopsida</taxon>
        <taxon>Araceae</taxon>
        <taxon>Lemnoideae</taxon>
        <taxon>Spirodela</taxon>
    </lineage>
</organism>
<dbReference type="InterPro" id="IPR000326">
    <property type="entry name" value="PAP2/HPO"/>
</dbReference>
<dbReference type="GO" id="GO:0008610">
    <property type="term" value="P:lipid biosynthetic process"/>
    <property type="evidence" value="ECO:0007669"/>
    <property type="project" value="TreeGrafter"/>
</dbReference>
<accession>A0A7I8LK47</accession>
<dbReference type="Proteomes" id="UP000663760">
    <property type="component" value="Chromosome 17"/>
</dbReference>
<reference evidence="4" key="1">
    <citation type="submission" date="2020-02" db="EMBL/GenBank/DDBJ databases">
        <authorList>
            <person name="Scholz U."/>
            <person name="Mascher M."/>
            <person name="Fiebig A."/>
        </authorList>
    </citation>
    <scope>NUCLEOTIDE SEQUENCE</scope>
</reference>
<evidence type="ECO:0000259" key="3">
    <source>
        <dbReference type="Pfam" id="PF01569"/>
    </source>
</evidence>
<dbReference type="AlphaFoldDB" id="A0A7I8LK47"/>
<dbReference type="Gene3D" id="1.20.144.10">
    <property type="entry name" value="Phosphatidic acid phosphatase type 2/haloperoxidase"/>
    <property type="match status" value="1"/>
</dbReference>
<dbReference type="PANTHER" id="PTHR11247:SF40">
    <property type="entry name" value="LIPID PHOSPHATE PHOSPHATASE EPSILON 1, CHLOROPLASTIC"/>
    <property type="match status" value="1"/>
</dbReference>
<keyword evidence="5" id="KW-1185">Reference proteome</keyword>
<dbReference type="InterPro" id="IPR036938">
    <property type="entry name" value="PAP2/HPO_sf"/>
</dbReference>
<feature type="transmembrane region" description="Helical" evidence="2">
    <location>
        <begin position="276"/>
        <end position="298"/>
    </location>
</feature>
<dbReference type="GO" id="GO:0005789">
    <property type="term" value="C:endoplasmic reticulum membrane"/>
    <property type="evidence" value="ECO:0007669"/>
    <property type="project" value="TreeGrafter"/>
</dbReference>
<dbReference type="GO" id="GO:0047874">
    <property type="term" value="F:dolichyldiphosphatase activity"/>
    <property type="evidence" value="ECO:0007669"/>
    <property type="project" value="TreeGrafter"/>
</dbReference>
<sequence length="309" mass="33596">MTTPQPPSAAALHMPSVLPSSPLRSLKPISVRELLSSRKPAFAIGGSGCWGSISRSPVVLRAALPQRKSTKMTEMVRIPDALGGNNLDEAEEGDEVGVRSRKDEAIVLRNGSLKFDLDLSSEGLESTLNKLSKWIIAALFGIVILWKHDGEAMWAAMGSVINALLSKQLKQIFNHQRPDPSLKSGPGMPSSHAQSIFYAASYVVILLIDSWGINVFTLSLGIFTLACGVYLSWLRVSQKLHTVAQVSVGAAIGSAFSIGWFFLWRDLVAKAFVSSLWLRIVVVLASVAFCAGFLVYVVRTWLVDEEESL</sequence>
<keyword evidence="2" id="KW-0812">Transmembrane</keyword>
<keyword evidence="2" id="KW-1133">Transmembrane helix</keyword>
<dbReference type="SUPFAM" id="SSF48317">
    <property type="entry name" value="Acid phosphatase/Vanadium-dependent haloperoxidase"/>
    <property type="match status" value="1"/>
</dbReference>
<dbReference type="PANTHER" id="PTHR11247">
    <property type="entry name" value="PALMITOYL-PROTEIN THIOESTERASE/DOLICHYLDIPHOSPHATASE 1"/>
    <property type="match status" value="1"/>
</dbReference>
<protein>
    <recommendedName>
        <fullName evidence="3">Phosphatidic acid phosphatase type 2/haloperoxidase domain-containing protein</fullName>
    </recommendedName>
</protein>
<dbReference type="GO" id="GO:0006487">
    <property type="term" value="P:protein N-linked glycosylation"/>
    <property type="evidence" value="ECO:0007669"/>
    <property type="project" value="TreeGrafter"/>
</dbReference>
<dbReference type="EMBL" id="LR746280">
    <property type="protein sequence ID" value="CAA7410451.1"/>
    <property type="molecule type" value="Genomic_DNA"/>
</dbReference>
<feature type="transmembrane region" description="Helical" evidence="2">
    <location>
        <begin position="215"/>
        <end position="236"/>
    </location>
</feature>
<dbReference type="OrthoDB" id="302705at2759"/>
<feature type="transmembrane region" description="Helical" evidence="2">
    <location>
        <begin position="242"/>
        <end position="264"/>
    </location>
</feature>
<keyword evidence="1" id="KW-0378">Hydrolase</keyword>
<evidence type="ECO:0000256" key="1">
    <source>
        <dbReference type="ARBA" id="ARBA00022801"/>
    </source>
</evidence>
<feature type="domain" description="Phosphatidic acid phosphatase type 2/haloperoxidase" evidence="3">
    <location>
        <begin position="176"/>
        <end position="261"/>
    </location>
</feature>